<sequence>MRASASLFNIIFKIIATAGAAAPLTPVSAAAYHCGECLNEAA</sequence>
<organism evidence="2 3">
    <name type="scientific">Fontibacillus solani</name>
    <dbReference type="NCBI Taxonomy" id="1572857"/>
    <lineage>
        <taxon>Bacteria</taxon>
        <taxon>Bacillati</taxon>
        <taxon>Bacillota</taxon>
        <taxon>Bacilli</taxon>
        <taxon>Bacillales</taxon>
        <taxon>Paenibacillaceae</taxon>
        <taxon>Fontibacillus</taxon>
    </lineage>
</organism>
<feature type="signal peptide" evidence="1">
    <location>
        <begin position="1"/>
        <end position="20"/>
    </location>
</feature>
<evidence type="ECO:0000313" key="2">
    <source>
        <dbReference type="EMBL" id="MBA9085366.1"/>
    </source>
</evidence>
<dbReference type="EMBL" id="JACJIP010000009">
    <property type="protein sequence ID" value="MBA9085366.1"/>
    <property type="molecule type" value="Genomic_DNA"/>
</dbReference>
<protein>
    <submittedName>
        <fullName evidence="2">Uncharacterized protein</fullName>
    </submittedName>
</protein>
<evidence type="ECO:0000256" key="1">
    <source>
        <dbReference type="SAM" id="SignalP"/>
    </source>
</evidence>
<accession>A0A7W3SSB2</accession>
<reference evidence="2 3" key="1">
    <citation type="submission" date="2020-08" db="EMBL/GenBank/DDBJ databases">
        <title>Genomic Encyclopedia of Type Strains, Phase III (KMG-III): the genomes of soil and plant-associated and newly described type strains.</title>
        <authorList>
            <person name="Whitman W."/>
        </authorList>
    </citation>
    <scope>NUCLEOTIDE SEQUENCE [LARGE SCALE GENOMIC DNA]</scope>
    <source>
        <strain evidence="2 3">CECT 8693</strain>
    </source>
</reference>
<feature type="chain" id="PRO_5039147708" evidence="1">
    <location>
        <begin position="21"/>
        <end position="42"/>
    </location>
</feature>
<proteinExistence type="predicted"/>
<name>A0A7W3SSB2_9BACL</name>
<dbReference type="AlphaFoldDB" id="A0A7W3SSB2"/>
<keyword evidence="1" id="KW-0732">Signal</keyword>
<dbReference type="RefSeq" id="WP_281376997.1">
    <property type="nucleotide sequence ID" value="NZ_JACJIP010000009.1"/>
</dbReference>
<dbReference type="Proteomes" id="UP000567067">
    <property type="component" value="Unassembled WGS sequence"/>
</dbReference>
<comment type="caution">
    <text evidence="2">The sequence shown here is derived from an EMBL/GenBank/DDBJ whole genome shotgun (WGS) entry which is preliminary data.</text>
</comment>
<keyword evidence="3" id="KW-1185">Reference proteome</keyword>
<gene>
    <name evidence="2" type="ORF">FHR92_001832</name>
</gene>
<evidence type="ECO:0000313" key="3">
    <source>
        <dbReference type="Proteomes" id="UP000567067"/>
    </source>
</evidence>